<organism evidence="2 3">
    <name type="scientific">Sphingobacterium nematocida</name>
    <dbReference type="NCBI Taxonomy" id="1513896"/>
    <lineage>
        <taxon>Bacteria</taxon>
        <taxon>Pseudomonadati</taxon>
        <taxon>Bacteroidota</taxon>
        <taxon>Sphingobacteriia</taxon>
        <taxon>Sphingobacteriales</taxon>
        <taxon>Sphingobacteriaceae</taxon>
        <taxon>Sphingobacterium</taxon>
    </lineage>
</organism>
<dbReference type="EMBL" id="FUZF01000026">
    <property type="protein sequence ID" value="SKC08087.1"/>
    <property type="molecule type" value="Genomic_DNA"/>
</dbReference>
<keyword evidence="1" id="KW-1133">Transmembrane helix</keyword>
<sequence>MHSRKYPFYYYLILLLSLVIAVFIWYWLLTTKSFLWQTVNHTVPQVEVQSHPESTKQSAETMQQKI</sequence>
<gene>
    <name evidence="2" type="ORF">SAMN05660841_04093</name>
</gene>
<evidence type="ECO:0000313" key="3">
    <source>
        <dbReference type="Proteomes" id="UP000190150"/>
    </source>
</evidence>
<accession>A0A1T5GIC9</accession>
<reference evidence="3" key="1">
    <citation type="submission" date="2017-02" db="EMBL/GenBank/DDBJ databases">
        <authorList>
            <person name="Varghese N."/>
            <person name="Submissions S."/>
        </authorList>
    </citation>
    <scope>NUCLEOTIDE SEQUENCE [LARGE SCALE GENOMIC DNA]</scope>
    <source>
        <strain evidence="3">DSM 24091</strain>
    </source>
</reference>
<evidence type="ECO:0000313" key="2">
    <source>
        <dbReference type="EMBL" id="SKC08087.1"/>
    </source>
</evidence>
<keyword evidence="1" id="KW-0812">Transmembrane</keyword>
<protein>
    <submittedName>
        <fullName evidence="2">Uncharacterized protein</fullName>
    </submittedName>
</protein>
<keyword evidence="1" id="KW-0472">Membrane</keyword>
<name>A0A1T5GIC9_9SPHI</name>
<proteinExistence type="predicted"/>
<dbReference type="Proteomes" id="UP000190150">
    <property type="component" value="Unassembled WGS sequence"/>
</dbReference>
<feature type="transmembrane region" description="Helical" evidence="1">
    <location>
        <begin position="7"/>
        <end position="28"/>
    </location>
</feature>
<dbReference type="STRING" id="1513896.SAMN05660841_04093"/>
<dbReference type="AlphaFoldDB" id="A0A1T5GIC9"/>
<keyword evidence="3" id="KW-1185">Reference proteome</keyword>
<evidence type="ECO:0000256" key="1">
    <source>
        <dbReference type="SAM" id="Phobius"/>
    </source>
</evidence>